<reference evidence="2 3" key="1">
    <citation type="submission" date="2018-03" db="EMBL/GenBank/DDBJ databases">
        <title>Genomic Encyclopedia of Type Strains, Phase III (KMG-III): the genomes of soil and plant-associated and newly described type strains.</title>
        <authorList>
            <person name="Whitman W."/>
        </authorList>
    </citation>
    <scope>NUCLEOTIDE SEQUENCE [LARGE SCALE GENOMIC DNA]</scope>
    <source>
        <strain evidence="2 3">CGMCC 1.12484</strain>
    </source>
</reference>
<accession>A0A2T0VB89</accession>
<keyword evidence="1" id="KW-1133">Transmembrane helix</keyword>
<feature type="transmembrane region" description="Helical" evidence="1">
    <location>
        <begin position="12"/>
        <end position="33"/>
    </location>
</feature>
<name>A0A2T0VB89_9MICO</name>
<keyword evidence="1" id="KW-0472">Membrane</keyword>
<organism evidence="2 3">
    <name type="scientific">Glaciihabitans tibetensis</name>
    <dbReference type="NCBI Taxonomy" id="1266600"/>
    <lineage>
        <taxon>Bacteria</taxon>
        <taxon>Bacillati</taxon>
        <taxon>Actinomycetota</taxon>
        <taxon>Actinomycetes</taxon>
        <taxon>Micrococcales</taxon>
        <taxon>Microbacteriaceae</taxon>
        <taxon>Glaciihabitans</taxon>
    </lineage>
</organism>
<evidence type="ECO:0000256" key="1">
    <source>
        <dbReference type="SAM" id="Phobius"/>
    </source>
</evidence>
<evidence type="ECO:0000313" key="3">
    <source>
        <dbReference type="Proteomes" id="UP000237983"/>
    </source>
</evidence>
<dbReference type="Proteomes" id="UP000237983">
    <property type="component" value="Unassembled WGS sequence"/>
</dbReference>
<sequence>MLYPKSGGRQGWFSRTAGWVGAAVGFAVLSYGIGSVLLARLAPPAGVLVAITAGVGYAVLVRVVIARCLEGRGQAAPGRGVLRRGSMVQLSAPARPEDPR</sequence>
<dbReference type="AlphaFoldDB" id="A0A2T0VB89"/>
<keyword evidence="3" id="KW-1185">Reference proteome</keyword>
<protein>
    <submittedName>
        <fullName evidence="2">Uncharacterized protein</fullName>
    </submittedName>
</protein>
<evidence type="ECO:0000313" key="2">
    <source>
        <dbReference type="EMBL" id="PRY67466.1"/>
    </source>
</evidence>
<feature type="transmembrane region" description="Helical" evidence="1">
    <location>
        <begin position="45"/>
        <end position="65"/>
    </location>
</feature>
<proteinExistence type="predicted"/>
<comment type="caution">
    <text evidence="2">The sequence shown here is derived from an EMBL/GenBank/DDBJ whole genome shotgun (WGS) entry which is preliminary data.</text>
</comment>
<gene>
    <name evidence="2" type="ORF">B0I08_10673</name>
</gene>
<keyword evidence="1" id="KW-0812">Transmembrane</keyword>
<dbReference type="EMBL" id="PVTL01000006">
    <property type="protein sequence ID" value="PRY67466.1"/>
    <property type="molecule type" value="Genomic_DNA"/>
</dbReference>